<keyword evidence="2" id="KW-1185">Reference proteome</keyword>
<evidence type="ECO:0000313" key="2">
    <source>
        <dbReference type="Proteomes" id="UP000267096"/>
    </source>
</evidence>
<accession>A0A0M3KHM1</accession>
<name>A0A0M3KHM1_ANISI</name>
<reference evidence="3" key="1">
    <citation type="submission" date="2017-02" db="UniProtKB">
        <authorList>
            <consortium name="WormBaseParasite"/>
        </authorList>
    </citation>
    <scope>IDENTIFICATION</scope>
</reference>
<dbReference type="Proteomes" id="UP000267096">
    <property type="component" value="Unassembled WGS sequence"/>
</dbReference>
<organism evidence="3">
    <name type="scientific">Anisakis simplex</name>
    <name type="common">Herring worm</name>
    <dbReference type="NCBI Taxonomy" id="6269"/>
    <lineage>
        <taxon>Eukaryota</taxon>
        <taxon>Metazoa</taxon>
        <taxon>Ecdysozoa</taxon>
        <taxon>Nematoda</taxon>
        <taxon>Chromadorea</taxon>
        <taxon>Rhabditida</taxon>
        <taxon>Spirurina</taxon>
        <taxon>Ascaridomorpha</taxon>
        <taxon>Ascaridoidea</taxon>
        <taxon>Anisakidae</taxon>
        <taxon>Anisakis</taxon>
        <taxon>Anisakis simplex complex</taxon>
    </lineage>
</organism>
<dbReference type="AlphaFoldDB" id="A0A0M3KHM1"/>
<dbReference type="EMBL" id="UYRR01038153">
    <property type="protein sequence ID" value="VDK72742.1"/>
    <property type="molecule type" value="Genomic_DNA"/>
</dbReference>
<dbReference type="WBParaSite" id="ASIM_0002048601-mRNA-1">
    <property type="protein sequence ID" value="ASIM_0002048601-mRNA-1"/>
    <property type="gene ID" value="ASIM_0002048601"/>
</dbReference>
<gene>
    <name evidence="1" type="ORF">ASIM_LOCUS19869</name>
</gene>
<sequence length="67" mass="7653">MKTCYCLMRLDGGEFSELFSESARRVALRDVFKARSQGDVHVSVLLIRRIVYKGAENVNSVLMEKKT</sequence>
<evidence type="ECO:0000313" key="3">
    <source>
        <dbReference type="WBParaSite" id="ASIM_0002048601-mRNA-1"/>
    </source>
</evidence>
<protein>
    <submittedName>
        <fullName evidence="3">BLUF domain-containing protein</fullName>
    </submittedName>
</protein>
<proteinExistence type="predicted"/>
<reference evidence="1 2" key="2">
    <citation type="submission" date="2018-11" db="EMBL/GenBank/DDBJ databases">
        <authorList>
            <consortium name="Pathogen Informatics"/>
        </authorList>
    </citation>
    <scope>NUCLEOTIDE SEQUENCE [LARGE SCALE GENOMIC DNA]</scope>
</reference>
<evidence type="ECO:0000313" key="1">
    <source>
        <dbReference type="EMBL" id="VDK72742.1"/>
    </source>
</evidence>